<evidence type="ECO:0000256" key="3">
    <source>
        <dbReference type="ARBA" id="ARBA00022643"/>
    </source>
</evidence>
<protein>
    <submittedName>
        <fullName evidence="8">2,4-dienoyl-CoA reductase or related NADH-dependent reductase, Old Yellow Enzyme</fullName>
    </submittedName>
</protein>
<comment type="cofactor">
    <cofactor evidence="1">
        <name>FMN</name>
        <dbReference type="ChEBI" id="CHEBI:58210"/>
    </cofactor>
</comment>
<evidence type="ECO:0000313" key="9">
    <source>
        <dbReference type="Proteomes" id="UP000232003"/>
    </source>
</evidence>
<keyword evidence="9" id="KW-1185">Reference proteome</keyword>
<name>A0A2K8T0V3_9NOSO</name>
<dbReference type="CDD" id="cd02932">
    <property type="entry name" value="OYE_YqiM_FMN"/>
    <property type="match status" value="1"/>
</dbReference>
<dbReference type="AlphaFoldDB" id="A0A2K8T0V3"/>
<proteinExistence type="predicted"/>
<dbReference type="Proteomes" id="UP000232003">
    <property type="component" value="Chromosome"/>
</dbReference>
<dbReference type="SUPFAM" id="SSF51395">
    <property type="entry name" value="FMN-linked oxidoreductases"/>
    <property type="match status" value="1"/>
</dbReference>
<evidence type="ECO:0000256" key="6">
    <source>
        <dbReference type="SAM" id="MobiDB-lite"/>
    </source>
</evidence>
<evidence type="ECO:0000256" key="1">
    <source>
        <dbReference type="ARBA" id="ARBA00001917"/>
    </source>
</evidence>
<dbReference type="OrthoDB" id="9772736at2"/>
<gene>
    <name evidence="8" type="ORF">COO91_07370</name>
</gene>
<evidence type="ECO:0000256" key="4">
    <source>
        <dbReference type="ARBA" id="ARBA00022857"/>
    </source>
</evidence>
<keyword evidence="3" id="KW-0288">FMN</keyword>
<reference evidence="8 9" key="1">
    <citation type="submission" date="2017-11" db="EMBL/GenBank/DDBJ databases">
        <title>Complete genome of a free-living desiccation-tolerant cyanobacterium and its photosynthetic adaptation to extreme terrestrial habitat.</title>
        <authorList>
            <person name="Shang J."/>
        </authorList>
    </citation>
    <scope>NUCLEOTIDE SEQUENCE [LARGE SCALE GENOMIC DNA]</scope>
    <source>
        <strain evidence="8 9">CCNUN1</strain>
    </source>
</reference>
<dbReference type="EMBL" id="CP024785">
    <property type="protein sequence ID" value="AUB41322.1"/>
    <property type="molecule type" value="Genomic_DNA"/>
</dbReference>
<dbReference type="PANTHER" id="PTHR43303">
    <property type="entry name" value="NADPH DEHYDROGENASE C23G7.10C-RELATED"/>
    <property type="match status" value="1"/>
</dbReference>
<keyword evidence="2" id="KW-0285">Flavoprotein</keyword>
<dbReference type="InterPro" id="IPR001155">
    <property type="entry name" value="OxRdtase_FMN_N"/>
</dbReference>
<dbReference type="GO" id="GO:0050661">
    <property type="term" value="F:NADP binding"/>
    <property type="evidence" value="ECO:0007669"/>
    <property type="project" value="InterPro"/>
</dbReference>
<evidence type="ECO:0000313" key="8">
    <source>
        <dbReference type="EMBL" id="AUB41322.1"/>
    </source>
</evidence>
<accession>A0A2K8T0V3</accession>
<dbReference type="GO" id="GO:0003959">
    <property type="term" value="F:NADPH dehydrogenase activity"/>
    <property type="evidence" value="ECO:0007669"/>
    <property type="project" value="InterPro"/>
</dbReference>
<dbReference type="Pfam" id="PF00724">
    <property type="entry name" value="Oxidored_FMN"/>
    <property type="match status" value="1"/>
</dbReference>
<dbReference type="InterPro" id="IPR044152">
    <property type="entry name" value="YqjM-like"/>
</dbReference>
<evidence type="ECO:0000256" key="2">
    <source>
        <dbReference type="ARBA" id="ARBA00022630"/>
    </source>
</evidence>
<dbReference type="RefSeq" id="WP_100901759.1">
    <property type="nucleotide sequence ID" value="NZ_CAWNNC010000001.1"/>
</dbReference>
<feature type="region of interest" description="Disordered" evidence="6">
    <location>
        <begin position="1"/>
        <end position="34"/>
    </location>
</feature>
<feature type="domain" description="NADH:flavin oxidoreductase/NADH oxidase N-terminal" evidence="7">
    <location>
        <begin position="40"/>
        <end position="378"/>
    </location>
</feature>
<evidence type="ECO:0000256" key="5">
    <source>
        <dbReference type="ARBA" id="ARBA00023002"/>
    </source>
</evidence>
<evidence type="ECO:0000259" key="7">
    <source>
        <dbReference type="Pfam" id="PF00724"/>
    </source>
</evidence>
<keyword evidence="5" id="KW-0560">Oxidoreductase</keyword>
<dbReference type="GO" id="GO:0010181">
    <property type="term" value="F:FMN binding"/>
    <property type="evidence" value="ECO:0007669"/>
    <property type="project" value="InterPro"/>
</dbReference>
<organism evidence="8 9">
    <name type="scientific">Nostoc flagelliforme CCNUN1</name>
    <dbReference type="NCBI Taxonomy" id="2038116"/>
    <lineage>
        <taxon>Bacteria</taxon>
        <taxon>Bacillati</taxon>
        <taxon>Cyanobacteriota</taxon>
        <taxon>Cyanophyceae</taxon>
        <taxon>Nostocales</taxon>
        <taxon>Nostocaceae</taxon>
        <taxon>Nostoc</taxon>
    </lineage>
</organism>
<keyword evidence="4" id="KW-0521">NADP</keyword>
<dbReference type="PANTHER" id="PTHR43303:SF4">
    <property type="entry name" value="NADPH DEHYDROGENASE C23G7.10C-RELATED"/>
    <property type="match status" value="1"/>
</dbReference>
<feature type="compositionally biased region" description="Polar residues" evidence="6">
    <location>
        <begin position="1"/>
        <end position="15"/>
    </location>
</feature>
<dbReference type="Gene3D" id="3.20.20.70">
    <property type="entry name" value="Aldolase class I"/>
    <property type="match status" value="1"/>
</dbReference>
<dbReference type="InterPro" id="IPR013785">
    <property type="entry name" value="Aldolase_TIM"/>
</dbReference>
<dbReference type="KEGG" id="nfl:COO91_07370"/>
<sequence>MTTENLSTLPSSPAQTELEFIDSPGSQSTSLHDSDVPEVDLFSPLKIRDITLPDRIAMSPMCQYSAEDGFANDWHFVHLGSRATGGTHLIVVEATAVTAQGRITPGDLGLWHDMHIEPLARIVRFLREQGAIAGIQLAHAGRKASCNVPWLSGTPLTPEEGGWPVIGPSPIPFQEGGPVPITLDEPGIEEVIEAFVATTQRAVQAGFQIIEIHAAHGYLLHSFLSPLSNQRTDRYGGSLENRMRLLLEVTRRIREILPSGMPLFVRLSATDWVEGGWDLKQSVILSRELKALGVDLIDVSTGGLVPHARIPVQTGYQVPFAAKIREEAGIRTGAVGMIKEAEYANQVITRGCADLVLIGREMLRDPYWSIHARSHLDEEPNWALPYGYAVKQRRQGK</sequence>